<evidence type="ECO:0000313" key="8">
    <source>
        <dbReference type="EMBL" id="MFC0534036.1"/>
    </source>
</evidence>
<feature type="domain" description="Major facilitator superfamily (MFS) profile" evidence="7">
    <location>
        <begin position="27"/>
        <end position="412"/>
    </location>
</feature>
<feature type="transmembrane region" description="Helical" evidence="6">
    <location>
        <begin position="60"/>
        <end position="81"/>
    </location>
</feature>
<feature type="transmembrane region" description="Helical" evidence="6">
    <location>
        <begin position="359"/>
        <end position="380"/>
    </location>
</feature>
<keyword evidence="9" id="KW-1185">Reference proteome</keyword>
<feature type="transmembrane region" description="Helical" evidence="6">
    <location>
        <begin position="229"/>
        <end position="256"/>
    </location>
</feature>
<feature type="transmembrane region" description="Helical" evidence="6">
    <location>
        <begin position="298"/>
        <end position="315"/>
    </location>
</feature>
<gene>
    <name evidence="8" type="ORF">ACFFIA_41215</name>
</gene>
<keyword evidence="4 6" id="KW-0472">Membrane</keyword>
<evidence type="ECO:0000256" key="6">
    <source>
        <dbReference type="SAM" id="Phobius"/>
    </source>
</evidence>
<evidence type="ECO:0000259" key="7">
    <source>
        <dbReference type="PROSITE" id="PS50850"/>
    </source>
</evidence>
<keyword evidence="2 6" id="KW-0812">Transmembrane</keyword>
<dbReference type="RefSeq" id="WP_377262382.1">
    <property type="nucleotide sequence ID" value="NZ_JBHLUH010000100.1"/>
</dbReference>
<name>A0ABV6MH36_9ACTN</name>
<comment type="caution">
    <text evidence="8">The sequence shown here is derived from an EMBL/GenBank/DDBJ whole genome shotgun (WGS) entry which is preliminary data.</text>
</comment>
<keyword evidence="3 6" id="KW-1133">Transmembrane helix</keyword>
<dbReference type="Pfam" id="PF07690">
    <property type="entry name" value="MFS_1"/>
    <property type="match status" value="1"/>
</dbReference>
<dbReference type="PANTHER" id="PTHR23526">
    <property type="entry name" value="INTEGRAL MEMBRANE TRANSPORT PROTEIN-RELATED"/>
    <property type="match status" value="1"/>
</dbReference>
<feature type="region of interest" description="Disordered" evidence="5">
    <location>
        <begin position="1"/>
        <end position="21"/>
    </location>
</feature>
<feature type="compositionally biased region" description="Gly residues" evidence="5">
    <location>
        <begin position="443"/>
        <end position="460"/>
    </location>
</feature>
<dbReference type="PANTHER" id="PTHR23526:SF4">
    <property type="entry name" value="INTEGRAL MEMBRANE TRANSPORT PROTEIN"/>
    <property type="match status" value="1"/>
</dbReference>
<evidence type="ECO:0000313" key="9">
    <source>
        <dbReference type="Proteomes" id="UP001589867"/>
    </source>
</evidence>
<evidence type="ECO:0000256" key="1">
    <source>
        <dbReference type="ARBA" id="ARBA00004651"/>
    </source>
</evidence>
<evidence type="ECO:0000256" key="5">
    <source>
        <dbReference type="SAM" id="MobiDB-lite"/>
    </source>
</evidence>
<dbReference type="Gene3D" id="1.20.1250.20">
    <property type="entry name" value="MFS general substrate transporter like domains"/>
    <property type="match status" value="1"/>
</dbReference>
<protein>
    <submittedName>
        <fullName evidence="8">MFS transporter</fullName>
    </submittedName>
</protein>
<dbReference type="PROSITE" id="PS50850">
    <property type="entry name" value="MFS"/>
    <property type="match status" value="1"/>
</dbReference>
<feature type="region of interest" description="Disordered" evidence="5">
    <location>
        <begin position="423"/>
        <end position="460"/>
    </location>
</feature>
<feature type="transmembrane region" description="Helical" evidence="6">
    <location>
        <begin position="268"/>
        <end position="286"/>
    </location>
</feature>
<dbReference type="InterPro" id="IPR036259">
    <property type="entry name" value="MFS_trans_sf"/>
</dbReference>
<feature type="transmembrane region" description="Helical" evidence="6">
    <location>
        <begin position="118"/>
        <end position="139"/>
    </location>
</feature>
<feature type="transmembrane region" description="Helical" evidence="6">
    <location>
        <begin position="93"/>
        <end position="112"/>
    </location>
</feature>
<feature type="transmembrane region" description="Helical" evidence="6">
    <location>
        <begin position="186"/>
        <end position="208"/>
    </location>
</feature>
<feature type="transmembrane region" description="Helical" evidence="6">
    <location>
        <begin position="151"/>
        <end position="174"/>
    </location>
</feature>
<dbReference type="SUPFAM" id="SSF103473">
    <property type="entry name" value="MFS general substrate transporter"/>
    <property type="match status" value="1"/>
</dbReference>
<dbReference type="InterPro" id="IPR011701">
    <property type="entry name" value="MFS"/>
</dbReference>
<proteinExistence type="predicted"/>
<dbReference type="Proteomes" id="UP001589867">
    <property type="component" value="Unassembled WGS sequence"/>
</dbReference>
<evidence type="ECO:0000256" key="4">
    <source>
        <dbReference type="ARBA" id="ARBA00023136"/>
    </source>
</evidence>
<feature type="transmembrane region" description="Helical" evidence="6">
    <location>
        <begin position="321"/>
        <end position="347"/>
    </location>
</feature>
<accession>A0ABV6MH36</accession>
<dbReference type="EMBL" id="JBHLUH010000100">
    <property type="protein sequence ID" value="MFC0534036.1"/>
    <property type="molecule type" value="Genomic_DNA"/>
</dbReference>
<sequence>MTARPRRAGDRRPGEPRSGGRRQLPLTELALVAIMLVGGTAVHAARTVVSYRALAVGADTVAIGVIAAAFAALPLLVAIWTGRQADRGRSGSVLLAGGFCTAAGCLALALAADVPTLAAGSALLGLGHLWLLVGSESIVAHGSSANHQDWWFGWLTATASLNQLVGPLGAGLLIEAGGVDGRLASTANGLLIGAAIAALAVPLAWWVWRRVRTGRATPARDSRVPMRQVVGAPGVRVALFAGMALTVCIDILIIYLPVLGEERGMPPSVVGALLAVRACTSLATRLGTSLALRLVRRIPLVVGSLVIPGLVLAVVPFTTDYALLVVIMAVAGVTLGLGTPLSMTWLVQIAPARSRGTALALRLMVNRIGIVAIPLGAGALAAATGAGAAFLLLSGLLVAAGTAVVPRWRTADALGAEVGLQGGKGRGQAGTDAPMSAGEASFAGGGGAAGGAAAGGRGER</sequence>
<dbReference type="InterPro" id="IPR052528">
    <property type="entry name" value="Sugar_transport-like"/>
</dbReference>
<comment type="subcellular location">
    <subcellularLocation>
        <location evidence="1">Cell membrane</location>
        <topology evidence="1">Multi-pass membrane protein</topology>
    </subcellularLocation>
</comment>
<reference evidence="8 9" key="1">
    <citation type="submission" date="2024-09" db="EMBL/GenBank/DDBJ databases">
        <authorList>
            <person name="Sun Q."/>
            <person name="Mori K."/>
        </authorList>
    </citation>
    <scope>NUCLEOTIDE SEQUENCE [LARGE SCALE GENOMIC DNA]</scope>
    <source>
        <strain evidence="8 9">TBRC 3947</strain>
    </source>
</reference>
<dbReference type="InterPro" id="IPR020846">
    <property type="entry name" value="MFS_dom"/>
</dbReference>
<organism evidence="8 9">
    <name type="scientific">Phytohabitans kaempferiae</name>
    <dbReference type="NCBI Taxonomy" id="1620943"/>
    <lineage>
        <taxon>Bacteria</taxon>
        <taxon>Bacillati</taxon>
        <taxon>Actinomycetota</taxon>
        <taxon>Actinomycetes</taxon>
        <taxon>Micromonosporales</taxon>
        <taxon>Micromonosporaceae</taxon>
    </lineage>
</organism>
<evidence type="ECO:0000256" key="2">
    <source>
        <dbReference type="ARBA" id="ARBA00022692"/>
    </source>
</evidence>
<evidence type="ECO:0000256" key="3">
    <source>
        <dbReference type="ARBA" id="ARBA00022989"/>
    </source>
</evidence>